<evidence type="ECO:0000256" key="1">
    <source>
        <dbReference type="ARBA" id="ARBA00001974"/>
    </source>
</evidence>
<evidence type="ECO:0000313" key="7">
    <source>
        <dbReference type="Proteomes" id="UP000240996"/>
    </source>
</evidence>
<keyword evidence="4" id="KW-0274">FAD</keyword>
<dbReference type="InterPro" id="IPR016169">
    <property type="entry name" value="FAD-bd_PCMH_sub2"/>
</dbReference>
<dbReference type="SUPFAM" id="SSF55103">
    <property type="entry name" value="FAD-linked oxidases, C-terminal domain"/>
    <property type="match status" value="1"/>
</dbReference>
<comment type="caution">
    <text evidence="6">The sequence shown here is derived from an EMBL/GenBank/DDBJ whole genome shotgun (WGS) entry which is preliminary data.</text>
</comment>
<keyword evidence="7" id="KW-1185">Reference proteome</keyword>
<dbReference type="RefSeq" id="WP_107932092.1">
    <property type="nucleotide sequence ID" value="NZ_PZZN01000002.1"/>
</dbReference>
<gene>
    <name evidence="6" type="ORF">C8J24_2022</name>
</gene>
<dbReference type="AlphaFoldDB" id="A0A2T4YQK0"/>
<evidence type="ECO:0000256" key="3">
    <source>
        <dbReference type="ARBA" id="ARBA00022630"/>
    </source>
</evidence>
<comment type="similarity">
    <text evidence="2">Belongs to the FAD-binding oxidoreductase/transferase type 4 family.</text>
</comment>
<dbReference type="Pfam" id="PF02913">
    <property type="entry name" value="FAD-oxidase_C"/>
    <property type="match status" value="1"/>
</dbReference>
<dbReference type="InterPro" id="IPR016171">
    <property type="entry name" value="Vanillyl_alc_oxidase_C-sub2"/>
</dbReference>
<dbReference type="Gene3D" id="3.30.70.2190">
    <property type="match status" value="1"/>
</dbReference>
<protein>
    <submittedName>
        <fullName evidence="6">FAD/FMN-containing dehydrogenase</fullName>
    </submittedName>
</protein>
<dbReference type="InterPro" id="IPR006094">
    <property type="entry name" value="Oxid_FAD_bind_N"/>
</dbReference>
<feature type="domain" description="FAD-binding PCMH-type" evidence="5">
    <location>
        <begin position="39"/>
        <end position="220"/>
    </location>
</feature>
<dbReference type="Gene3D" id="3.30.70.2740">
    <property type="match status" value="1"/>
</dbReference>
<dbReference type="Gene3D" id="1.10.45.10">
    <property type="entry name" value="Vanillyl-alcohol Oxidase, Chain A, domain 4"/>
    <property type="match status" value="1"/>
</dbReference>
<dbReference type="Proteomes" id="UP000240996">
    <property type="component" value="Unassembled WGS sequence"/>
</dbReference>
<dbReference type="Pfam" id="PF01565">
    <property type="entry name" value="FAD_binding_4"/>
    <property type="match status" value="1"/>
</dbReference>
<comment type="cofactor">
    <cofactor evidence="1">
        <name>FAD</name>
        <dbReference type="ChEBI" id="CHEBI:57692"/>
    </cofactor>
</comment>
<dbReference type="PANTHER" id="PTHR43716">
    <property type="entry name" value="D-2-HYDROXYGLUTARATE DEHYDROGENASE, MITOCHONDRIAL"/>
    <property type="match status" value="1"/>
</dbReference>
<dbReference type="GO" id="GO:0071949">
    <property type="term" value="F:FAD binding"/>
    <property type="evidence" value="ECO:0007669"/>
    <property type="project" value="InterPro"/>
</dbReference>
<accession>A0A2T4YQK0</accession>
<organism evidence="6 7">
    <name type="scientific">Sphingomonas aerolata</name>
    <dbReference type="NCBI Taxonomy" id="185951"/>
    <lineage>
        <taxon>Bacteria</taxon>
        <taxon>Pseudomonadati</taxon>
        <taxon>Pseudomonadota</taxon>
        <taxon>Alphaproteobacteria</taxon>
        <taxon>Sphingomonadales</taxon>
        <taxon>Sphingomonadaceae</taxon>
        <taxon>Sphingomonas</taxon>
    </lineage>
</organism>
<dbReference type="PROSITE" id="PS51387">
    <property type="entry name" value="FAD_PCMH"/>
    <property type="match status" value="1"/>
</dbReference>
<proteinExistence type="inferred from homology"/>
<dbReference type="InterPro" id="IPR016167">
    <property type="entry name" value="FAD-bd_PCMH_sub1"/>
</dbReference>
<dbReference type="EMBL" id="PZZN01000002">
    <property type="protein sequence ID" value="PTM45792.1"/>
    <property type="molecule type" value="Genomic_DNA"/>
</dbReference>
<dbReference type="InterPro" id="IPR004113">
    <property type="entry name" value="FAD-bd_oxidored_4_C"/>
</dbReference>
<keyword evidence="3" id="KW-0285">Flavoprotein</keyword>
<dbReference type="GO" id="GO:0022904">
    <property type="term" value="P:respiratory electron transport chain"/>
    <property type="evidence" value="ECO:0007669"/>
    <property type="project" value="TreeGrafter"/>
</dbReference>
<dbReference type="Gene3D" id="3.30.43.10">
    <property type="entry name" value="Uridine Diphospho-n-acetylenolpyruvylglucosamine Reductase, domain 2"/>
    <property type="match status" value="1"/>
</dbReference>
<dbReference type="Gene3D" id="3.30.465.10">
    <property type="match status" value="1"/>
</dbReference>
<dbReference type="InterPro" id="IPR016164">
    <property type="entry name" value="FAD-linked_Oxase-like_C"/>
</dbReference>
<dbReference type="InterPro" id="IPR036318">
    <property type="entry name" value="FAD-bd_PCMH-like_sf"/>
</dbReference>
<dbReference type="GO" id="GO:0003824">
    <property type="term" value="F:catalytic activity"/>
    <property type="evidence" value="ECO:0007669"/>
    <property type="project" value="InterPro"/>
</dbReference>
<sequence length="482" mass="50171">MTPEQTQMLDALAPQLERKSIVTDAADIAPWLNDWRGRFHGAAPLMFAPSSVAEVSAIAQAALAFRVPLVPQGGNTSMVGGATPPADGRAALLSLRRLNRIRSIDAEAGLAVVEAGAILADLDDAAQAVGQRFPLTLGARGSATIGGLVSTNAGGTQVLRFGTMRGLVAGVEAVLLDGSVHDGLSALKKDNRGYDIDQLLVGSEGTLAIVTAATLRLVPAVAARAVAWVGVSGPDSALRLLRRLQAATDRVESFEILPRETLAAAVAHLPGTRAPLDGDHAWHVLIEATAPSMDGETPAALLERLLGAALEAGQVEDAVIAASEAQAAAFWRIRDSLSAAERALGPATQHDISVPVETMPRFMIDAARACEVRFPGTHASGFGHLGDGNVHFHVRAPQGTDPARWYAEDAPVVTRFVDDLVVAAGGSISAEHGIGQMKIGELERLSSPARLTILRAVKTAFDPHGLLNPGKLVTLARAGVTP</sequence>
<evidence type="ECO:0000259" key="5">
    <source>
        <dbReference type="PROSITE" id="PS51387"/>
    </source>
</evidence>
<evidence type="ECO:0000256" key="4">
    <source>
        <dbReference type="ARBA" id="ARBA00022827"/>
    </source>
</evidence>
<reference evidence="6 7" key="1">
    <citation type="submission" date="2018-04" db="EMBL/GenBank/DDBJ databases">
        <title>Genomic Encyclopedia of Type Strains, Phase III (KMG-III): the genomes of soil and plant-associated and newly described type strains.</title>
        <authorList>
            <person name="Whitman W."/>
        </authorList>
    </citation>
    <scope>NUCLEOTIDE SEQUENCE [LARGE SCALE GENOMIC DNA]</scope>
    <source>
        <strain evidence="6 7">NW12</strain>
    </source>
</reference>
<dbReference type="PANTHER" id="PTHR43716:SF2">
    <property type="entry name" value="BLL6224 PROTEIN"/>
    <property type="match status" value="1"/>
</dbReference>
<dbReference type="FunFam" id="1.10.45.10:FF:000001">
    <property type="entry name" value="D-lactate dehydrogenase mitochondrial"/>
    <property type="match status" value="1"/>
</dbReference>
<dbReference type="SUPFAM" id="SSF56176">
    <property type="entry name" value="FAD-binding/transporter-associated domain-like"/>
    <property type="match status" value="1"/>
</dbReference>
<evidence type="ECO:0000313" key="6">
    <source>
        <dbReference type="EMBL" id="PTM45792.1"/>
    </source>
</evidence>
<dbReference type="InterPro" id="IPR016166">
    <property type="entry name" value="FAD-bd_PCMH"/>
</dbReference>
<dbReference type="InterPro" id="IPR051264">
    <property type="entry name" value="FAD-oxidored/transferase_4"/>
</dbReference>
<evidence type="ECO:0000256" key="2">
    <source>
        <dbReference type="ARBA" id="ARBA00008000"/>
    </source>
</evidence>
<name>A0A2T4YQK0_9SPHN</name>